<dbReference type="Gene3D" id="2.60.40.3760">
    <property type="match status" value="1"/>
</dbReference>
<evidence type="ECO:0000313" key="2">
    <source>
        <dbReference type="Proteomes" id="UP000178908"/>
    </source>
</evidence>
<protein>
    <submittedName>
        <fullName evidence="1">Uncharacterized protein</fullName>
    </submittedName>
</protein>
<dbReference type="Pfam" id="PF08481">
    <property type="entry name" value="GBS_Bsp-like"/>
    <property type="match status" value="1"/>
</dbReference>
<proteinExistence type="predicted"/>
<name>A0A1F8F3V0_9BACT</name>
<dbReference type="InterPro" id="IPR013688">
    <property type="entry name" value="GBS_Bsp-like"/>
</dbReference>
<reference evidence="1 2" key="1">
    <citation type="journal article" date="2016" name="Nat. Commun.">
        <title>Thousands of microbial genomes shed light on interconnected biogeochemical processes in an aquifer system.</title>
        <authorList>
            <person name="Anantharaman K."/>
            <person name="Brown C.T."/>
            <person name="Hug L.A."/>
            <person name="Sharon I."/>
            <person name="Castelle C.J."/>
            <person name="Probst A.J."/>
            <person name="Thomas B.C."/>
            <person name="Singh A."/>
            <person name="Wilkins M.J."/>
            <person name="Karaoz U."/>
            <person name="Brodie E.L."/>
            <person name="Williams K.H."/>
            <person name="Hubbard S.S."/>
            <person name="Banfield J.F."/>
        </authorList>
    </citation>
    <scope>NUCLEOTIDE SEQUENCE [LARGE SCALE GENOMIC DNA]</scope>
</reference>
<evidence type="ECO:0000313" key="1">
    <source>
        <dbReference type="EMBL" id="OGN07817.1"/>
    </source>
</evidence>
<accession>A0A1F8F3V0</accession>
<dbReference type="EMBL" id="MGJO01000064">
    <property type="protein sequence ID" value="OGN07817.1"/>
    <property type="molecule type" value="Genomic_DNA"/>
</dbReference>
<dbReference type="AlphaFoldDB" id="A0A1F8F3V0"/>
<organism evidence="1 2">
    <name type="scientific">Candidatus Yanofskybacteria bacterium RIFCSPHIGHO2_02_FULL_39_10</name>
    <dbReference type="NCBI Taxonomy" id="1802674"/>
    <lineage>
        <taxon>Bacteria</taxon>
        <taxon>Candidatus Yanofskyibacteriota</taxon>
    </lineage>
</organism>
<sequence length="303" mass="32123">MSVRANPDPTYTVRWFGCGNVNGNDCNVLIDKDKIITVVFDPPPGSGSVCGDGVVNSGEQCDTGVNNGLCPRTCSYACTNNTCSGSTPTPGPGATPTPTPTPTPIPIAPSCLSATPDGDTVYSNSIRRVYANGVSNATSVLFPTWSDPGGQNDLIWYPGTTNDGGVTWYADINLSNHGIGTWQSSYNMNTHVYLFNSNYSDVWCDTANFISTAPVGISLSAFPTSVSSGGTVTVTWSGVINPKTTDWIGLYIPATPESSRVDNRWFYTSSCTNTPGVAVEVNGSCSFTMPSVSGDYEFRLFRN</sequence>
<dbReference type="Proteomes" id="UP000178908">
    <property type="component" value="Unassembled WGS sequence"/>
</dbReference>
<comment type="caution">
    <text evidence="1">The sequence shown here is derived from an EMBL/GenBank/DDBJ whole genome shotgun (WGS) entry which is preliminary data.</text>
</comment>
<gene>
    <name evidence="1" type="ORF">A3C61_00545</name>
</gene>